<evidence type="ECO:0000256" key="2">
    <source>
        <dbReference type="ARBA" id="ARBA00022801"/>
    </source>
</evidence>
<feature type="compositionally biased region" description="Basic and acidic residues" evidence="5">
    <location>
        <begin position="480"/>
        <end position="497"/>
    </location>
</feature>
<gene>
    <name evidence="8" type="primary">LOC100899927</name>
</gene>
<dbReference type="Proteomes" id="UP000694867">
    <property type="component" value="Unplaced"/>
</dbReference>
<protein>
    <submittedName>
        <fullName evidence="8">Flocculation protein FLO11-like</fullName>
    </submittedName>
</protein>
<dbReference type="SMART" id="SM00332">
    <property type="entry name" value="PP2Cc"/>
    <property type="match status" value="1"/>
</dbReference>
<keyword evidence="7" id="KW-1185">Reference proteome</keyword>
<feature type="compositionally biased region" description="Low complexity" evidence="5">
    <location>
        <begin position="1099"/>
        <end position="1133"/>
    </location>
</feature>
<dbReference type="KEGG" id="goe:100899927"/>
<reference evidence="8" key="1">
    <citation type="submission" date="2025-08" db="UniProtKB">
        <authorList>
            <consortium name="RefSeq"/>
        </authorList>
    </citation>
    <scope>IDENTIFICATION</scope>
</reference>
<evidence type="ECO:0000313" key="7">
    <source>
        <dbReference type="Proteomes" id="UP000694867"/>
    </source>
</evidence>
<feature type="compositionally biased region" description="Polar residues" evidence="5">
    <location>
        <begin position="517"/>
        <end position="535"/>
    </location>
</feature>
<dbReference type="PROSITE" id="PS01032">
    <property type="entry name" value="PPM_1"/>
    <property type="match status" value="1"/>
</dbReference>
<evidence type="ECO:0000259" key="6">
    <source>
        <dbReference type="PROSITE" id="PS51746"/>
    </source>
</evidence>
<evidence type="ECO:0000256" key="1">
    <source>
        <dbReference type="ARBA" id="ARBA00022723"/>
    </source>
</evidence>
<dbReference type="PANTHER" id="PTHR13832">
    <property type="entry name" value="PROTEIN PHOSPHATASE 2C"/>
    <property type="match status" value="1"/>
</dbReference>
<dbReference type="GO" id="GO:0004722">
    <property type="term" value="F:protein serine/threonine phosphatase activity"/>
    <property type="evidence" value="ECO:0007669"/>
    <property type="project" value="InterPro"/>
</dbReference>
<dbReference type="Gene3D" id="3.60.40.10">
    <property type="entry name" value="PPM-type phosphatase domain"/>
    <property type="match status" value="1"/>
</dbReference>
<evidence type="ECO:0000256" key="5">
    <source>
        <dbReference type="SAM" id="MobiDB-lite"/>
    </source>
</evidence>
<keyword evidence="2 4" id="KW-0378">Hydrolase</keyword>
<proteinExistence type="inferred from homology"/>
<feature type="region of interest" description="Disordered" evidence="5">
    <location>
        <begin position="457"/>
        <end position="546"/>
    </location>
</feature>
<dbReference type="InterPro" id="IPR036457">
    <property type="entry name" value="PPM-type-like_dom_sf"/>
</dbReference>
<dbReference type="CDD" id="cd00143">
    <property type="entry name" value="PP2Cc"/>
    <property type="match status" value="1"/>
</dbReference>
<dbReference type="GO" id="GO:0046872">
    <property type="term" value="F:metal ion binding"/>
    <property type="evidence" value="ECO:0007669"/>
    <property type="project" value="UniProtKB-KW"/>
</dbReference>
<keyword evidence="1" id="KW-0479">Metal-binding</keyword>
<keyword evidence="3 4" id="KW-0904">Protein phosphatase</keyword>
<feature type="compositionally biased region" description="Polar residues" evidence="5">
    <location>
        <begin position="1057"/>
        <end position="1067"/>
    </location>
</feature>
<dbReference type="GeneID" id="100899927"/>
<feature type="domain" description="PPM-type phosphatase" evidence="6">
    <location>
        <begin position="126"/>
        <end position="384"/>
    </location>
</feature>
<dbReference type="InterPro" id="IPR001932">
    <property type="entry name" value="PPM-type_phosphatase-like_dom"/>
</dbReference>
<organism evidence="7 8">
    <name type="scientific">Galendromus occidentalis</name>
    <name type="common">western predatory mite</name>
    <dbReference type="NCBI Taxonomy" id="34638"/>
    <lineage>
        <taxon>Eukaryota</taxon>
        <taxon>Metazoa</taxon>
        <taxon>Ecdysozoa</taxon>
        <taxon>Arthropoda</taxon>
        <taxon>Chelicerata</taxon>
        <taxon>Arachnida</taxon>
        <taxon>Acari</taxon>
        <taxon>Parasitiformes</taxon>
        <taxon>Mesostigmata</taxon>
        <taxon>Gamasina</taxon>
        <taxon>Phytoseioidea</taxon>
        <taxon>Phytoseiidae</taxon>
        <taxon>Typhlodrominae</taxon>
        <taxon>Galendromus</taxon>
    </lineage>
</organism>
<feature type="compositionally biased region" description="Low complexity" evidence="5">
    <location>
        <begin position="1021"/>
        <end position="1056"/>
    </location>
</feature>
<feature type="compositionally biased region" description="Polar residues" evidence="5">
    <location>
        <begin position="1264"/>
        <end position="1289"/>
    </location>
</feature>
<feature type="compositionally biased region" description="Low complexity" evidence="5">
    <location>
        <begin position="946"/>
        <end position="981"/>
    </location>
</feature>
<accession>A0AAJ6QVV0</accession>
<comment type="similarity">
    <text evidence="4">Belongs to the PP2C family.</text>
</comment>
<feature type="compositionally biased region" description="Low complexity" evidence="5">
    <location>
        <begin position="1162"/>
        <end position="1232"/>
    </location>
</feature>
<feature type="region of interest" description="Disordered" evidence="5">
    <location>
        <begin position="940"/>
        <end position="1307"/>
    </location>
</feature>
<dbReference type="Pfam" id="PF00481">
    <property type="entry name" value="PP2C"/>
    <property type="match status" value="1"/>
</dbReference>
<dbReference type="PANTHER" id="PTHR13832:SF818">
    <property type="entry name" value="SD03870P"/>
    <property type="match status" value="1"/>
</dbReference>
<evidence type="ECO:0000256" key="4">
    <source>
        <dbReference type="RuleBase" id="RU003465"/>
    </source>
</evidence>
<evidence type="ECO:0000256" key="3">
    <source>
        <dbReference type="ARBA" id="ARBA00022912"/>
    </source>
</evidence>
<name>A0AAJ6QVV0_9ACAR</name>
<feature type="compositionally biased region" description="Polar residues" evidence="5">
    <location>
        <begin position="1134"/>
        <end position="1144"/>
    </location>
</feature>
<dbReference type="RefSeq" id="XP_003745456.1">
    <property type="nucleotide sequence ID" value="XM_003745408.1"/>
</dbReference>
<dbReference type="SUPFAM" id="SSF81606">
    <property type="entry name" value="PP2C-like"/>
    <property type="match status" value="1"/>
</dbReference>
<sequence>MDELECTSLLDGVRKILARSTGGSGDLSEFGGVVLRQLPVAQRVVPQEDIRGEVMDFIVQQIEDTDLSPTYVWALATKVANKISEAILSNIQINALNEVSKKELDSLCTRIEADPSILEVRASSSSISVKALRNARRTMEDRHVLITDLNQVAGLEASPSYEYFAVFDGHGGREAANYCAAHLHLVLAEQIRSGLPAPAAIEKAFKIVDANFCDRALEMARKAGSTAVVALIVDKKTLHIGWLGDSEAVLARDGQALGLVKPHKPSVISEQERIERLGGEVISLMGVHRVNANLAVSRAIGDVEHKPYVSNDAEVNTVELDDACDFLVLGCDGLFDLMSYQDVVVNAYHSALTRRFDTSVAENLTRAAISNGSTDNVTTIVVNLRDPKKWHFENVVFPKSEAAAAVADRVTPSTGKQLNGSCETVAASLSLTGGDSSPVREVAAGFVSDAVEMALSKVNGTPPSNLDPVCDLSPPEEEQRDLRASLKDDTPEADRLNPDAPEFVPSFPTASRAPELPNQSSSDENNGATVITASPATGGMPKSESRDELVYEIDRELGTAPQAVQAELVNLDVSSGASVSAMKAADGLSDSDEDLNSMVVHEDQPQPEIKLSELIVREQHIHVIPEESPSEEQTSPLPATEAMIGAREPLIGRDGVVDQLVDLSGESETSARAQASGDAEPVFGSAKGLDEAAAGSSQNVVESPRVCEDLVDLASQVLEADVLERIESSEPCKPACGAHEAHAPLKIEDSQYLFSAEVGVHEETIVPRAQPLLFENEEPKLTEHSLIDAMENLMLDEGPKVVDAIEKPPRAPAPANVVPERAPGEVVPEEHRAEQHPDIEAHSIGLESVKDVVEKLSAVGETKEEAVGAPVIPDSIPEAEGVLDVDSDSDNDAQEWSFVKPVDSRVQTAETQKLSPAAVTSATAAVVAATSVAAAAVATMAKPARETASTTTPTSTRKAAEKATTPSSKSVKSKASPVKAPTSTSGTPAVRAAAKVPASSKTGVRSPAAPQAAGKLATPRTPIAGAKPAAPAKPKVTKASPAAAAAAKPSLPTSPKTTATDKVSSVSRPIPSRAASATKPVASTAAKNPSAPATRAPLSSRAPTTTSTAVSAVRPVAAKSAAARTNAKAAATSLTSANKPTSAALTKKVSAPTVRPAPPKPTAAATGPKKTVTSGATTASAPAARVAAARVAATAAMRSAPKTTASAATTVSSAKPKSGTVKTTSSVGSSKTAPKSPVKKNVKLEKKSEPIAPPVAVEQVAKENGSQTAPPQTNGHPPSHTQDNSSNPNELGPTGSPGTAEQGDVVV</sequence>
<dbReference type="PROSITE" id="PS51746">
    <property type="entry name" value="PPM_2"/>
    <property type="match status" value="1"/>
</dbReference>
<dbReference type="InterPro" id="IPR015655">
    <property type="entry name" value="PP2C"/>
</dbReference>
<evidence type="ECO:0000313" key="8">
    <source>
        <dbReference type="RefSeq" id="XP_003745456.1"/>
    </source>
</evidence>
<dbReference type="InterPro" id="IPR000222">
    <property type="entry name" value="PP2C_BS"/>
</dbReference>